<dbReference type="GO" id="GO:0005524">
    <property type="term" value="F:ATP binding"/>
    <property type="evidence" value="ECO:0007669"/>
    <property type="project" value="InterPro"/>
</dbReference>
<protein>
    <submittedName>
        <fullName evidence="2">AAA family ATPase</fullName>
    </submittedName>
</protein>
<dbReference type="PANTHER" id="PTHR37291:SF1">
    <property type="entry name" value="TYPE IV METHYL-DIRECTED RESTRICTION ENZYME ECOKMCRB SUBUNIT"/>
    <property type="match status" value="1"/>
</dbReference>
<dbReference type="InterPro" id="IPR052934">
    <property type="entry name" value="Methyl-DNA_Rec/Restrict_Enz"/>
</dbReference>
<evidence type="ECO:0000259" key="1">
    <source>
        <dbReference type="SMART" id="SM00382"/>
    </source>
</evidence>
<name>A0A429GCD7_9CREN</name>
<reference evidence="2 4" key="1">
    <citation type="submission" date="2018-10" db="EMBL/GenBank/DDBJ databases">
        <title>Co-occurring genomic capacity for anaerobic methane metabolism and dissimilatory sulfite reduction discovered in the Korarchaeota.</title>
        <authorList>
            <person name="Mckay L.J."/>
            <person name="Dlakic M."/>
            <person name="Fields M.W."/>
            <person name="Delmont T.O."/>
            <person name="Eren A.M."/>
            <person name="Jay Z.J."/>
            <person name="Klingelsmith K.B."/>
            <person name="Rusch D.B."/>
            <person name="Inskeep W.P."/>
        </authorList>
    </citation>
    <scope>NUCLEOTIDE SEQUENCE [LARGE SCALE GENOMIC DNA]</scope>
    <source>
        <strain evidence="2 4">MDKW</strain>
    </source>
</reference>
<dbReference type="Proteomes" id="UP000316217">
    <property type="component" value="Unassembled WGS sequence"/>
</dbReference>
<organism evidence="2 4">
    <name type="scientific">Candidatus Methanodesulfokora washburnensis</name>
    <dbReference type="NCBI Taxonomy" id="2478471"/>
    <lineage>
        <taxon>Archaea</taxon>
        <taxon>Thermoproteota</taxon>
        <taxon>Candidatus Korarchaeia</taxon>
        <taxon>Candidatus Korarchaeia incertae sedis</taxon>
        <taxon>Candidatus Methanodesulfokora</taxon>
    </lineage>
</organism>
<sequence length="533" mass="60514">MVHIRSVVPTSKLKEWLENPDKMIDEADFWVSAGTYDHWRWSLNYPREYEDECTYWGSRIEAQELSGIFSAAKGGVAATSGKLFEEFVNGRRPNIVIFYTNNVGIMGAGLVVQCEFDFLNLFWPDEKKSGNVEFPFRFKMKVLWLEPSVLTDKWRGDEELTELLKDYTRSGLQHIVRPDVIDKLRPMLKIRVREYGKSGVRLSSIAERLSVERLRGVLEKRGLSFESSVLEQVISALKSGKHLLLVGPPGTGKTTLARAIAEACNLKLVEKTASGEWSRVDIIGGPVFVGGEVRWKSGALLEAIAEHLTGNGALLLIDEINRANMDRAFGEFFTIFGGELDEWAIPESLFHEMEAYKEGKLDRQGMLLMEEWEKRHGGPLKVPESFRIIATMNVYDRRYLFTLGYALLRRFAVVEVSNPSEDELRKVLSKRCDNEAVINELLGLYQDLKNKNFELGIALLIDSVKLACAMAQSSEVKKAVDIAIKMVVVPQLEGLLPDQLKEIKDALKTRNYRESLNLFNRLYQEAEYGERSA</sequence>
<keyword evidence="4" id="KW-1185">Reference proteome</keyword>
<dbReference type="Proteomes" id="UP000277582">
    <property type="component" value="Unassembled WGS sequence"/>
</dbReference>
<proteinExistence type="predicted"/>
<dbReference type="EMBL" id="RXII01000061">
    <property type="protein sequence ID" value="RZN61974.1"/>
    <property type="molecule type" value="Genomic_DNA"/>
</dbReference>
<evidence type="ECO:0000313" key="3">
    <source>
        <dbReference type="EMBL" id="RZN61974.1"/>
    </source>
</evidence>
<evidence type="ECO:0000313" key="5">
    <source>
        <dbReference type="Proteomes" id="UP000316217"/>
    </source>
</evidence>
<dbReference type="GO" id="GO:0016887">
    <property type="term" value="F:ATP hydrolysis activity"/>
    <property type="evidence" value="ECO:0007669"/>
    <property type="project" value="InterPro"/>
</dbReference>
<dbReference type="RefSeq" id="WP_125672939.1">
    <property type="nucleotide sequence ID" value="NZ_RCOS01000174.1"/>
</dbReference>
<comment type="caution">
    <text evidence="2">The sequence shown here is derived from an EMBL/GenBank/DDBJ whole genome shotgun (WGS) entry which is preliminary data.</text>
</comment>
<dbReference type="OrthoDB" id="9837at2157"/>
<dbReference type="PANTHER" id="PTHR37291">
    <property type="entry name" value="5-METHYLCYTOSINE-SPECIFIC RESTRICTION ENZYME B"/>
    <property type="match status" value="1"/>
</dbReference>
<dbReference type="Pfam" id="PF07728">
    <property type="entry name" value="AAA_5"/>
    <property type="match status" value="1"/>
</dbReference>
<dbReference type="InterPro" id="IPR011704">
    <property type="entry name" value="ATPase_dyneun-rel_AAA"/>
</dbReference>
<dbReference type="SUPFAM" id="SSF52540">
    <property type="entry name" value="P-loop containing nucleoside triphosphate hydrolases"/>
    <property type="match status" value="1"/>
</dbReference>
<dbReference type="InterPro" id="IPR003593">
    <property type="entry name" value="AAA+_ATPase"/>
</dbReference>
<dbReference type="Gene3D" id="3.40.50.300">
    <property type="entry name" value="P-loop containing nucleotide triphosphate hydrolases"/>
    <property type="match status" value="1"/>
</dbReference>
<dbReference type="AlphaFoldDB" id="A0A429GCD7"/>
<reference evidence="3 5" key="2">
    <citation type="journal article" date="2019" name="Nat. Microbiol.">
        <title>Wide diversity of methane and short-chain alkane metabolisms in uncultured archaea.</title>
        <authorList>
            <person name="Borrel G."/>
            <person name="Adam P.S."/>
            <person name="McKay L.J."/>
            <person name="Chen L.X."/>
            <person name="Sierra-Garcia I.N."/>
            <person name="Sieber C.M."/>
            <person name="Letourneur Q."/>
            <person name="Ghozlane A."/>
            <person name="Andersen G.L."/>
            <person name="Li W.J."/>
            <person name="Hallam S.J."/>
            <person name="Muyzer G."/>
            <person name="de Oliveira V.M."/>
            <person name="Inskeep W.P."/>
            <person name="Banfield J.F."/>
            <person name="Gribaldo S."/>
        </authorList>
    </citation>
    <scope>NUCLEOTIDE SEQUENCE [LARGE SCALE GENOMIC DNA]</scope>
    <source>
        <strain evidence="3">NM4</strain>
    </source>
</reference>
<dbReference type="InterPro" id="IPR027417">
    <property type="entry name" value="P-loop_NTPase"/>
</dbReference>
<accession>A0A429GCD7</accession>
<dbReference type="EMBL" id="RCOS01000174">
    <property type="protein sequence ID" value="RSN71484.1"/>
    <property type="molecule type" value="Genomic_DNA"/>
</dbReference>
<evidence type="ECO:0000313" key="2">
    <source>
        <dbReference type="EMBL" id="RSN71484.1"/>
    </source>
</evidence>
<dbReference type="SMART" id="SM00382">
    <property type="entry name" value="AAA"/>
    <property type="match status" value="1"/>
</dbReference>
<dbReference type="CDD" id="cd00009">
    <property type="entry name" value="AAA"/>
    <property type="match status" value="1"/>
</dbReference>
<evidence type="ECO:0000313" key="4">
    <source>
        <dbReference type="Proteomes" id="UP000277582"/>
    </source>
</evidence>
<gene>
    <name evidence="2" type="ORF">D6D85_15890</name>
    <name evidence="3" type="ORF">EF810_03925</name>
</gene>
<feature type="domain" description="AAA+ ATPase" evidence="1">
    <location>
        <begin position="239"/>
        <end position="420"/>
    </location>
</feature>